<comment type="caution">
    <text evidence="3">The sequence shown here is derived from an EMBL/GenBank/DDBJ whole genome shotgun (WGS) entry which is preliminary data.</text>
</comment>
<dbReference type="OrthoDB" id="53394at2157"/>
<dbReference type="STRING" id="1227455.C449_04847"/>
<organism evidence="3 4">
    <name type="scientific">Halococcus saccharolyticus DSM 5350</name>
    <dbReference type="NCBI Taxonomy" id="1227455"/>
    <lineage>
        <taxon>Archaea</taxon>
        <taxon>Methanobacteriati</taxon>
        <taxon>Methanobacteriota</taxon>
        <taxon>Stenosarchaea group</taxon>
        <taxon>Halobacteria</taxon>
        <taxon>Halobacteriales</taxon>
        <taxon>Halococcaceae</taxon>
        <taxon>Halococcus</taxon>
    </lineage>
</organism>
<evidence type="ECO:0000256" key="1">
    <source>
        <dbReference type="SAM" id="Phobius"/>
    </source>
</evidence>
<reference evidence="3 4" key="1">
    <citation type="journal article" date="2014" name="PLoS Genet.">
        <title>Phylogenetically driven sequencing of extremely halophilic archaea reveals strategies for static and dynamic osmo-response.</title>
        <authorList>
            <person name="Becker E.A."/>
            <person name="Seitzer P.M."/>
            <person name="Tritt A."/>
            <person name="Larsen D."/>
            <person name="Krusor M."/>
            <person name="Yao A.I."/>
            <person name="Wu D."/>
            <person name="Madern D."/>
            <person name="Eisen J.A."/>
            <person name="Darling A.E."/>
            <person name="Facciotti M.T."/>
        </authorList>
    </citation>
    <scope>NUCLEOTIDE SEQUENCE [LARGE SCALE GENOMIC DNA]</scope>
    <source>
        <strain evidence="3 4">DSM 5350</strain>
    </source>
</reference>
<gene>
    <name evidence="3" type="ORF">C449_04847</name>
</gene>
<keyword evidence="4" id="KW-1185">Reference proteome</keyword>
<keyword evidence="1" id="KW-0812">Transmembrane</keyword>
<dbReference type="Pfam" id="PF09851">
    <property type="entry name" value="SHOCT"/>
    <property type="match status" value="1"/>
</dbReference>
<keyword evidence="1" id="KW-0472">Membrane</keyword>
<dbReference type="PATRIC" id="fig|1227455.4.peg.990"/>
<evidence type="ECO:0000259" key="2">
    <source>
        <dbReference type="Pfam" id="PF09851"/>
    </source>
</evidence>
<dbReference type="AlphaFoldDB" id="M0MMR3"/>
<dbReference type="Proteomes" id="UP000011669">
    <property type="component" value="Unassembled WGS sequence"/>
</dbReference>
<evidence type="ECO:0000313" key="3">
    <source>
        <dbReference type="EMBL" id="EMA46004.1"/>
    </source>
</evidence>
<evidence type="ECO:0000313" key="4">
    <source>
        <dbReference type="Proteomes" id="UP000011669"/>
    </source>
</evidence>
<dbReference type="RefSeq" id="WP_006076824.1">
    <property type="nucleotide sequence ID" value="NZ_AOMD01000015.1"/>
</dbReference>
<name>M0MMR3_9EURY</name>
<keyword evidence="1" id="KW-1133">Transmembrane helix</keyword>
<sequence length="111" mass="11949">MANSTRADLATVLLIGLAILVLSPMLMMGFAMPMMGGMYGYGASGNIGLVGFLVPLAVLLVVLGAGYLLVRRVTGHTDSRDPALEELRSAYARGDLSDEEFETRRQTLERD</sequence>
<dbReference type="EMBL" id="AOMD01000015">
    <property type="protein sequence ID" value="EMA46004.1"/>
    <property type="molecule type" value="Genomic_DNA"/>
</dbReference>
<proteinExistence type="predicted"/>
<dbReference type="InParanoid" id="M0MMR3"/>
<feature type="transmembrane region" description="Helical" evidence="1">
    <location>
        <begin position="47"/>
        <end position="70"/>
    </location>
</feature>
<protein>
    <recommendedName>
        <fullName evidence="2">SHOCT domain-containing protein</fullName>
    </recommendedName>
</protein>
<dbReference type="InterPro" id="IPR018649">
    <property type="entry name" value="SHOCT"/>
</dbReference>
<feature type="transmembrane region" description="Helical" evidence="1">
    <location>
        <begin position="12"/>
        <end position="35"/>
    </location>
</feature>
<feature type="domain" description="SHOCT" evidence="2">
    <location>
        <begin position="83"/>
        <end position="108"/>
    </location>
</feature>
<accession>M0MMR3</accession>